<accession>A0A7M5WVB6</accession>
<feature type="compositionally biased region" description="Polar residues" evidence="1">
    <location>
        <begin position="689"/>
        <end position="705"/>
    </location>
</feature>
<feature type="region of interest" description="Disordered" evidence="1">
    <location>
        <begin position="89"/>
        <end position="128"/>
    </location>
</feature>
<feature type="compositionally biased region" description="Polar residues" evidence="1">
    <location>
        <begin position="617"/>
        <end position="637"/>
    </location>
</feature>
<evidence type="ECO:0000259" key="2">
    <source>
        <dbReference type="PROSITE" id="PS51205"/>
    </source>
</evidence>
<feature type="compositionally biased region" description="Polar residues" evidence="1">
    <location>
        <begin position="111"/>
        <end position="120"/>
    </location>
</feature>
<dbReference type="InterPro" id="IPR003123">
    <property type="entry name" value="VPS9"/>
</dbReference>
<name>A0A7M5WVB6_9CNID</name>
<feature type="region of interest" description="Disordered" evidence="1">
    <location>
        <begin position="686"/>
        <end position="705"/>
    </location>
</feature>
<organism evidence="3 4">
    <name type="scientific">Clytia hemisphaerica</name>
    <dbReference type="NCBI Taxonomy" id="252671"/>
    <lineage>
        <taxon>Eukaryota</taxon>
        <taxon>Metazoa</taxon>
        <taxon>Cnidaria</taxon>
        <taxon>Hydrozoa</taxon>
        <taxon>Hydroidolina</taxon>
        <taxon>Leptothecata</taxon>
        <taxon>Obeliida</taxon>
        <taxon>Clytiidae</taxon>
        <taxon>Clytia</taxon>
    </lineage>
</organism>
<dbReference type="InterPro" id="IPR037191">
    <property type="entry name" value="VPS9_dom_sf"/>
</dbReference>
<dbReference type="Proteomes" id="UP000594262">
    <property type="component" value="Unplaced"/>
</dbReference>
<feature type="compositionally biased region" description="Basic and acidic residues" evidence="1">
    <location>
        <begin position="801"/>
        <end position="815"/>
    </location>
</feature>
<feature type="region of interest" description="Disordered" evidence="1">
    <location>
        <begin position="385"/>
        <end position="453"/>
    </location>
</feature>
<evidence type="ECO:0000313" key="3">
    <source>
        <dbReference type="EnsemblMetazoa" id="CLYHEMP013504.1"/>
    </source>
</evidence>
<dbReference type="GO" id="GO:0005829">
    <property type="term" value="C:cytosol"/>
    <property type="evidence" value="ECO:0007669"/>
    <property type="project" value="TreeGrafter"/>
</dbReference>
<dbReference type="EnsemblMetazoa" id="CLYHEMT013504.1">
    <property type="protein sequence ID" value="CLYHEMP013504.1"/>
    <property type="gene ID" value="CLYHEMG013504"/>
</dbReference>
<dbReference type="GO" id="GO:0016192">
    <property type="term" value="P:vesicle-mediated transport"/>
    <property type="evidence" value="ECO:0007669"/>
    <property type="project" value="InterPro"/>
</dbReference>
<feature type="region of interest" description="Disordered" evidence="1">
    <location>
        <begin position="739"/>
        <end position="766"/>
    </location>
</feature>
<dbReference type="SMART" id="SM00167">
    <property type="entry name" value="VPS9"/>
    <property type="match status" value="1"/>
</dbReference>
<proteinExistence type="predicted"/>
<dbReference type="RefSeq" id="XP_066933865.1">
    <property type="nucleotide sequence ID" value="XM_067077764.1"/>
</dbReference>
<keyword evidence="4" id="KW-1185">Reference proteome</keyword>
<feature type="region of interest" description="Disordered" evidence="1">
    <location>
        <begin position="545"/>
        <end position="637"/>
    </location>
</feature>
<feature type="region of interest" description="Disordered" evidence="1">
    <location>
        <begin position="795"/>
        <end position="819"/>
    </location>
</feature>
<reference evidence="3" key="1">
    <citation type="submission" date="2021-01" db="UniProtKB">
        <authorList>
            <consortium name="EnsemblMetazoa"/>
        </authorList>
    </citation>
    <scope>IDENTIFICATION</scope>
</reference>
<dbReference type="OrthoDB" id="10264848at2759"/>
<dbReference type="GO" id="GO:0031267">
    <property type="term" value="F:small GTPase binding"/>
    <property type="evidence" value="ECO:0007669"/>
    <property type="project" value="TreeGrafter"/>
</dbReference>
<feature type="compositionally biased region" description="Polar residues" evidence="1">
    <location>
        <begin position="401"/>
        <end position="414"/>
    </location>
</feature>
<dbReference type="GeneID" id="136821541"/>
<evidence type="ECO:0000313" key="4">
    <source>
        <dbReference type="Proteomes" id="UP000594262"/>
    </source>
</evidence>
<feature type="compositionally biased region" description="Polar residues" evidence="1">
    <location>
        <begin position="441"/>
        <end position="453"/>
    </location>
</feature>
<dbReference type="InterPro" id="IPR045046">
    <property type="entry name" value="Vps9-like"/>
</dbReference>
<feature type="domain" description="VPS9" evidence="2">
    <location>
        <begin position="954"/>
        <end position="1105"/>
    </location>
</feature>
<dbReference type="GO" id="GO:0030139">
    <property type="term" value="C:endocytic vesicle"/>
    <property type="evidence" value="ECO:0007669"/>
    <property type="project" value="TreeGrafter"/>
</dbReference>
<dbReference type="AlphaFoldDB" id="A0A7M5WVB6"/>
<evidence type="ECO:0000256" key="1">
    <source>
        <dbReference type="SAM" id="MobiDB-lite"/>
    </source>
</evidence>
<dbReference type="Pfam" id="PF02204">
    <property type="entry name" value="VPS9"/>
    <property type="match status" value="1"/>
</dbReference>
<dbReference type="PANTHER" id="PTHR23101:SF98">
    <property type="entry name" value="VPS9 DOMAIN-CONTAINING PROTEIN 1"/>
    <property type="match status" value="1"/>
</dbReference>
<dbReference type="PROSITE" id="PS51205">
    <property type="entry name" value="VPS9"/>
    <property type="match status" value="1"/>
</dbReference>
<dbReference type="SUPFAM" id="SSF109993">
    <property type="entry name" value="VPS9 domain"/>
    <property type="match status" value="1"/>
</dbReference>
<dbReference type="GO" id="GO:0005085">
    <property type="term" value="F:guanyl-nucleotide exchange factor activity"/>
    <property type="evidence" value="ECO:0007669"/>
    <property type="project" value="InterPro"/>
</dbReference>
<protein>
    <recommendedName>
        <fullName evidence="2">VPS9 domain-containing protein</fullName>
    </recommendedName>
</protein>
<feature type="compositionally biased region" description="Acidic residues" evidence="1">
    <location>
        <begin position="555"/>
        <end position="570"/>
    </location>
</feature>
<feature type="compositionally biased region" description="Basic and acidic residues" evidence="1">
    <location>
        <begin position="89"/>
        <end position="99"/>
    </location>
</feature>
<dbReference type="Gene3D" id="1.20.1050.80">
    <property type="entry name" value="VPS9 domain"/>
    <property type="match status" value="1"/>
</dbReference>
<feature type="compositionally biased region" description="Acidic residues" evidence="1">
    <location>
        <begin position="592"/>
        <end position="602"/>
    </location>
</feature>
<sequence>MTSYTASCYPIAHQSVLEAILKDDQGNTKEAYCHYISSMLFMLQAMKNDGWEKKDIQEIRTHDTIKLLKLTDQCLGRIKAFLNFQKDEDKSATSKEKVTRQYTTPVPPKSPTNLSPNLTKRTAGRRTSEPPNFHYQHHQNQNNKTLNVNKTALALINSLPSPPGTRRSSTVNFQHQNQEMYQAFERRKTLSGVKTMKARYATTNYNLDLFRKEAEKKALTMAKQKVFQQKWQERQKEIKQEAETRWNLRNSRSQRDKDYRKRLLEEILTFEETWNVTHQSRDALQQNPSDSSAMIQIVQAVFKEKNHPLGKVCKGLQYFVYQKVLEILNQQENDGSYLDPVDTLPRPKLPMMSSIENTGHRDKRYSTSGDAILGIILEDPLFPTQQQGLDQGYNDTKEQSRNAQLNQSNTSHQSEIGPKSIKSRPEDKVKKPNRGGEGLDQQLNLPNRGQSPQESIIYDVKKNGTKDNLIDDVGDVNDVFKSEDGKDLGATTSGLSKTNSLRKNSDQIDGVDGATGSLTWINSLRQQYQTVRSTSLEKNYEALEDEMFGSSDGSQNEESDGEEADDEAEQTDVVPFSPIPHTTKPQLPGEISDSETKDDETSQDSISKVVPIKTGNLPGTNDTQPSTMDTNLSTNKQITDAQNPSYFSISRSRKGLTLQGDHCEETVELQDVDEMDCVQHEYDTPYEPSCQSNPESTEPSCQSTSNYEVPWCSDNTSNTEASQRNESGSSVIEIQVIPNTPQEEHGSGTEDAPLPRHFSGSGEDIDAGAYSDLEEAFEEGPYEGLVTESRIVALTETPENATERVDENPDPECDRNSPPNYYDVDSDSLPSTNDGVGNTYETLNFNDHEDEENVYEDLDKLEDDRVDRPAELPSQTLYGNPNEAFPVDTFYLKKLDSIIQEIRFGIDRLHSVLLMVYEELGTPIGKDQAYATLESILFQPLWPWLLQAFRKLNEHKEEYLTELFRKQHHCTPYDLKVRSKFALCQPETCAQEDPYREAIEELKKLGNLKCPLDKLECLVRASKSVILCVEEYSKKRGDDKTPLTSGDDLLGIFSFLIMKTNYPQIVSECHAMEELAYEGYLMGEEGYCLTTLHAAISNLLIKKDW</sequence>
<dbReference type="PANTHER" id="PTHR23101">
    <property type="entry name" value="RAB GDP/GTP EXCHANGE FACTOR"/>
    <property type="match status" value="1"/>
</dbReference>